<dbReference type="InterPro" id="IPR006914">
    <property type="entry name" value="VENN_dom"/>
</dbReference>
<evidence type="ECO:0000256" key="3">
    <source>
        <dbReference type="ARBA" id="ARBA00022913"/>
    </source>
</evidence>
<sequence>MATLSRDTENAHSALNKIFDKEKEQNRVKEQQLLGEIGVQATDIARTEATIRATEKAKADFDIRNYKQDDIDKAKAELIAEGKSAGDRDITALLFNKEVEKNLAESGFGTGGKYTRAMQAATAAVQGVMGGDLKAALADGAAPFIANEIKKQIPDEETDVNLKRTIAHGIANAALALAKGENVAAQATGAMTGEAIGILAESVYHKKAHELTEQEKENVSAWATLASGLAGGLAGGDTQSVANAALAGKTTIENNGISDGFKLSKGMAEYGLSASTLATSMSEDNKLPQEVTAALSKHAKGDLPEGQDPARGLLVAWAPVPAIAASTVIAPATATYGFLFGGALGGATDATQQLITMKPGETYSYTDTLIAIGTGSLTQGKGVIFTTVVNGGGAYLGSSIKHEDPTASVAGSIFGSVLGGTTSNKVTNSLMNNGRGPVKSEIIGDVIGSGVGSTTEYSTKKIINDVTEGE</sequence>
<keyword evidence="4" id="KW-0843">Virulence</keyword>
<evidence type="ECO:0000256" key="4">
    <source>
        <dbReference type="ARBA" id="ARBA00023026"/>
    </source>
</evidence>
<feature type="domain" description="VENN motif-containing" evidence="5">
    <location>
        <begin position="209"/>
        <end position="258"/>
    </location>
</feature>
<reference evidence="6" key="1">
    <citation type="submission" date="2023-06" db="EMBL/GenBank/DDBJ databases">
        <title>Acute promotion of culturable opportunistic pathogens and persistent increase of antibiotic resistance following antibiotic exposure in mouse gut microbiota.</title>
        <authorList>
            <person name="Li L."/>
            <person name="Wang B."/>
            <person name="Sun Y."/>
            <person name="Wang M."/>
            <person name="Xu H."/>
        </authorList>
    </citation>
    <scope>NUCLEOTIDE SEQUENCE</scope>
    <source>
        <strain evidence="6">EPA10_1</strain>
    </source>
</reference>
<proteinExistence type="predicted"/>
<evidence type="ECO:0000313" key="6">
    <source>
        <dbReference type="EMBL" id="MDL5356720.1"/>
    </source>
</evidence>
<name>A0AAW7CZS7_9GAMM</name>
<comment type="subcellular location">
    <subcellularLocation>
        <location evidence="1">Target cell</location>
        <location evidence="1">Target cell cytoplasm</location>
    </subcellularLocation>
</comment>
<dbReference type="EMBL" id="JASVWL010000033">
    <property type="protein sequence ID" value="MDL5356720.1"/>
    <property type="molecule type" value="Genomic_DNA"/>
</dbReference>
<evidence type="ECO:0000256" key="1">
    <source>
        <dbReference type="ARBA" id="ARBA00004219"/>
    </source>
</evidence>
<dbReference type="AlphaFoldDB" id="A0AAW7CZS7"/>
<gene>
    <name evidence="6" type="ORF">QSH02_18010</name>
</gene>
<dbReference type="RefSeq" id="WP_286039429.1">
    <property type="nucleotide sequence ID" value="NZ_JASVWJ010000033.1"/>
</dbReference>
<keyword evidence="3" id="KW-1266">Target cell cytoplasm</keyword>
<dbReference type="GeneID" id="83614419"/>
<dbReference type="Proteomes" id="UP001224739">
    <property type="component" value="Unassembled WGS sequence"/>
</dbReference>
<comment type="caution">
    <text evidence="6">The sequence shown here is derived from an EMBL/GenBank/DDBJ whole genome shotgun (WGS) entry which is preliminary data.</text>
</comment>
<dbReference type="GO" id="GO:0090729">
    <property type="term" value="F:toxin activity"/>
    <property type="evidence" value="ECO:0007669"/>
    <property type="project" value="UniProtKB-KW"/>
</dbReference>
<evidence type="ECO:0000313" key="7">
    <source>
        <dbReference type="Proteomes" id="UP001224739"/>
    </source>
</evidence>
<organism evidence="6 7">
    <name type="scientific">Proteus faecis</name>
    <dbReference type="NCBI Taxonomy" id="2050967"/>
    <lineage>
        <taxon>Bacteria</taxon>
        <taxon>Pseudomonadati</taxon>
        <taxon>Pseudomonadota</taxon>
        <taxon>Gammaproteobacteria</taxon>
        <taxon>Enterobacterales</taxon>
        <taxon>Morganellaceae</taxon>
        <taxon>Proteus</taxon>
    </lineage>
</organism>
<evidence type="ECO:0000259" key="5">
    <source>
        <dbReference type="Pfam" id="PF04829"/>
    </source>
</evidence>
<protein>
    <submittedName>
        <fullName evidence="6">VENN motif pre-toxin domain-containing protein</fullName>
    </submittedName>
</protein>
<dbReference type="Pfam" id="PF04829">
    <property type="entry name" value="PT-VENN"/>
    <property type="match status" value="1"/>
</dbReference>
<accession>A0AAW7CZS7</accession>
<evidence type="ECO:0000256" key="2">
    <source>
        <dbReference type="ARBA" id="ARBA00022656"/>
    </source>
</evidence>
<keyword evidence="2" id="KW-0800">Toxin</keyword>